<accession>A0A7U6GFB5</accession>
<reference evidence="2 3" key="1">
    <citation type="submission" date="2011-01" db="EMBL/GenBank/DDBJ databases">
        <title>Whole genome sequence of Caldisericum exile AZM16c01.</title>
        <authorList>
            <person name="Narita-Yamada S."/>
            <person name="Kawakoshi A."/>
            <person name="Nakamura S."/>
            <person name="Sasagawa M."/>
            <person name="Fukada J."/>
            <person name="Sekine M."/>
            <person name="Kato Y."/>
            <person name="Fukai R."/>
            <person name="Sasaki K."/>
            <person name="Hanamaki A."/>
            <person name="Narita H."/>
            <person name="Konno Y."/>
            <person name="Mori K."/>
            <person name="Yamazaki S."/>
            <person name="Suzuki K."/>
            <person name="Fujita N."/>
        </authorList>
    </citation>
    <scope>NUCLEOTIDE SEQUENCE [LARGE SCALE GENOMIC DNA]</scope>
    <source>
        <strain evidence="3">DSM 21853 / NBRC 104410 / AZM16c01</strain>
    </source>
</reference>
<feature type="transmembrane region" description="Helical" evidence="1">
    <location>
        <begin position="97"/>
        <end position="122"/>
    </location>
</feature>
<keyword evidence="1" id="KW-0472">Membrane</keyword>
<keyword evidence="1" id="KW-0812">Transmembrane</keyword>
<dbReference type="EMBL" id="AP012051">
    <property type="protein sequence ID" value="BAL81368.1"/>
    <property type="molecule type" value="Genomic_DNA"/>
</dbReference>
<sequence length="191" mass="22310">MKNKVDIVRSIYLFYVSLTGVIFLIVGLIKTTNALTSIYYPGTEIWYNKYFYFKDLYEGIVMTFLGLIIFLFHWYFIVKEKRLGKISDIQYESSMNFFEAIFFYLLCYVGITIFIISSINLVSGFYNINYPPPVIDESGKIIKESTPYVTKDIGKIIRSIISMIIGFITFLIGFIRVQLSMKKIEKQEINT</sequence>
<feature type="transmembrane region" description="Helical" evidence="1">
    <location>
        <begin position="156"/>
        <end position="177"/>
    </location>
</feature>
<proteinExistence type="predicted"/>
<dbReference type="AlphaFoldDB" id="A0A7U6GFB5"/>
<feature type="transmembrane region" description="Helical" evidence="1">
    <location>
        <begin position="56"/>
        <end position="76"/>
    </location>
</feature>
<gene>
    <name evidence="2" type="ordered locus">CSE_12420</name>
</gene>
<dbReference type="KEGG" id="cex:CSE_12420"/>
<feature type="transmembrane region" description="Helical" evidence="1">
    <location>
        <begin position="12"/>
        <end position="29"/>
    </location>
</feature>
<dbReference type="Proteomes" id="UP000004793">
    <property type="component" value="Chromosome"/>
</dbReference>
<evidence type="ECO:0000256" key="1">
    <source>
        <dbReference type="SAM" id="Phobius"/>
    </source>
</evidence>
<protein>
    <recommendedName>
        <fullName evidence="4">DUF5671 domain-containing protein</fullName>
    </recommendedName>
</protein>
<name>A0A7U6GFB5_CALEA</name>
<keyword evidence="1" id="KW-1133">Transmembrane helix</keyword>
<keyword evidence="3" id="KW-1185">Reference proteome</keyword>
<evidence type="ECO:0000313" key="3">
    <source>
        <dbReference type="Proteomes" id="UP000004793"/>
    </source>
</evidence>
<evidence type="ECO:0000313" key="2">
    <source>
        <dbReference type="EMBL" id="BAL81368.1"/>
    </source>
</evidence>
<dbReference type="RefSeq" id="WP_014453764.1">
    <property type="nucleotide sequence ID" value="NC_017096.1"/>
</dbReference>
<evidence type="ECO:0008006" key="4">
    <source>
        <dbReference type="Google" id="ProtNLM"/>
    </source>
</evidence>
<organism evidence="2 3">
    <name type="scientific">Caldisericum exile (strain DSM 21853 / NBRC 104410 / AZM16c01)</name>
    <dbReference type="NCBI Taxonomy" id="511051"/>
    <lineage>
        <taxon>Bacteria</taxon>
        <taxon>Pseudomonadati</taxon>
        <taxon>Caldisericota/Cryosericota group</taxon>
        <taxon>Caldisericota</taxon>
        <taxon>Caldisericia</taxon>
        <taxon>Caldisericales</taxon>
        <taxon>Caldisericaceae</taxon>
        <taxon>Caldisericum</taxon>
    </lineage>
</organism>